<gene>
    <name evidence="1" type="ORF">A5CPYCFAH4_16680</name>
</gene>
<evidence type="ECO:0000313" key="2">
    <source>
        <dbReference type="Proteomes" id="UP000317465"/>
    </source>
</evidence>
<proteinExistence type="predicted"/>
<protein>
    <submittedName>
        <fullName evidence="1">Uncharacterized protein</fullName>
    </submittedName>
</protein>
<dbReference type="Proteomes" id="UP000317465">
    <property type="component" value="Chromosome"/>
</dbReference>
<reference evidence="1 2" key="1">
    <citation type="journal article" date="2020" name="Int. J. Syst. Evol. Microbiol.">
        <title>Alistipes communis sp. nov., Alistipes dispar sp. nov. and Alistipes onderdonkii subsp. vulgaris subsp. nov., isolated from human faeces, and creation of Alistipes onderdonkii subsp. onderdonkii subsp. nov.</title>
        <authorList>
            <person name="Sakamoto M."/>
            <person name="Ikeyama N."/>
            <person name="Ogata Y."/>
            <person name="Suda W."/>
            <person name="Iino T."/>
            <person name="Hattori M."/>
            <person name="Ohkuma M."/>
        </authorList>
    </citation>
    <scope>NUCLEOTIDE SEQUENCE [LARGE SCALE GENOMIC DNA]</scope>
    <source>
        <strain evidence="1 2">5CPYCFAH4</strain>
    </source>
</reference>
<organism evidence="1 2">
    <name type="scientific">Alistipes onderdonkii subsp. vulgaris</name>
    <dbReference type="NCBI Taxonomy" id="2585117"/>
    <lineage>
        <taxon>Bacteria</taxon>
        <taxon>Pseudomonadati</taxon>
        <taxon>Bacteroidota</taxon>
        <taxon>Bacteroidia</taxon>
        <taxon>Bacteroidales</taxon>
        <taxon>Rikenellaceae</taxon>
        <taxon>Alistipes</taxon>
    </lineage>
</organism>
<name>A0ACA8QXL3_9BACT</name>
<keyword evidence="2" id="KW-1185">Reference proteome</keyword>
<evidence type="ECO:0000313" key="1">
    <source>
        <dbReference type="EMBL" id="BBL09444.1"/>
    </source>
</evidence>
<accession>A0ACA8QXL3</accession>
<dbReference type="EMBL" id="AP019737">
    <property type="protein sequence ID" value="BBL09444.1"/>
    <property type="molecule type" value="Genomic_DNA"/>
</dbReference>
<sequence>MRHYTFSLDNVENIQMNQSGGYKYKDGTPVEEEFDGYATAETRPGGVEKALMETFSQEEYEALRSNPDAKLVISYVISPEGNTTEVGFSLDYEPCMLSIPPEKYALLEKNLKRYVKWDVNLFGRKLQFMHGMSFVNFSKIRLQYPSSEPEIPDLTVPTGPRNPGDEELKPAPWN</sequence>